<sequence length="53" mass="5638">MRGVKYQILGLGIILLGMTVPSVSHISYICGALGFGLAVIGCFCMRDMESDAE</sequence>
<protein>
    <submittedName>
        <fullName evidence="1">Uncharacterized protein</fullName>
    </submittedName>
</protein>
<keyword evidence="2" id="KW-1185">Reference proteome</keyword>
<comment type="caution">
    <text evidence="1">The sequence shown here is derived from an EMBL/GenBank/DDBJ whole genome shotgun (WGS) entry which is preliminary data.</text>
</comment>
<reference evidence="1 2" key="1">
    <citation type="submission" date="2020-08" db="EMBL/GenBank/DDBJ databases">
        <title>Genome public.</title>
        <authorList>
            <person name="Liu C."/>
            <person name="Sun Q."/>
        </authorList>
    </citation>
    <scope>NUCLEOTIDE SEQUENCE [LARGE SCALE GENOMIC DNA]</scope>
    <source>
        <strain evidence="1 2">BX10</strain>
    </source>
</reference>
<proteinExistence type="predicted"/>
<name>A0ABR7NPB2_9FIRM</name>
<evidence type="ECO:0000313" key="2">
    <source>
        <dbReference type="Proteomes" id="UP000647491"/>
    </source>
</evidence>
<gene>
    <name evidence="1" type="ORF">H8708_00670</name>
</gene>
<dbReference type="EMBL" id="JACRTJ010000002">
    <property type="protein sequence ID" value="MBC8597759.1"/>
    <property type="molecule type" value="Genomic_DNA"/>
</dbReference>
<accession>A0ABR7NPB2</accession>
<organism evidence="1 2">
    <name type="scientific">Enterocloster hominis</name>
    <name type="common">ex Liu et al. 2021</name>
    <dbReference type="NCBI Taxonomy" id="2763663"/>
    <lineage>
        <taxon>Bacteria</taxon>
        <taxon>Bacillati</taxon>
        <taxon>Bacillota</taxon>
        <taxon>Clostridia</taxon>
        <taxon>Lachnospirales</taxon>
        <taxon>Lachnospiraceae</taxon>
        <taxon>Enterocloster</taxon>
    </lineage>
</organism>
<dbReference type="Proteomes" id="UP000647491">
    <property type="component" value="Unassembled WGS sequence"/>
</dbReference>
<dbReference type="RefSeq" id="WP_262426655.1">
    <property type="nucleotide sequence ID" value="NZ_JACRTJ010000002.1"/>
</dbReference>
<evidence type="ECO:0000313" key="1">
    <source>
        <dbReference type="EMBL" id="MBC8597759.1"/>
    </source>
</evidence>